<protein>
    <recommendedName>
        <fullName evidence="7">TauD/TfdA-like domain-containing protein</fullName>
    </recommendedName>
</protein>
<dbReference type="PANTHER" id="PTHR43779:SF2">
    <property type="entry name" value="ALPHA-KETOGLUTARATE-DEPENDENT XANTHINE DIOXYGENASE XAN1"/>
    <property type="match status" value="1"/>
</dbReference>
<name>A0A1B7X8D9_APHFL</name>
<accession>A0A1B7X8D9</accession>
<evidence type="ECO:0000256" key="2">
    <source>
        <dbReference type="ARBA" id="ARBA00005896"/>
    </source>
</evidence>
<dbReference type="InterPro" id="IPR003819">
    <property type="entry name" value="TauD/TfdA-like"/>
</dbReference>
<evidence type="ECO:0000256" key="3">
    <source>
        <dbReference type="ARBA" id="ARBA00022723"/>
    </source>
</evidence>
<comment type="cofactor">
    <cofactor evidence="1">
        <name>Fe(2+)</name>
        <dbReference type="ChEBI" id="CHEBI:29033"/>
    </cofactor>
</comment>
<reference evidence="8 9" key="1">
    <citation type="submission" date="2015-09" db="EMBL/GenBank/DDBJ databases">
        <title>Aphanizomenon flos-aquae WA102.</title>
        <authorList>
            <person name="Driscoll C."/>
        </authorList>
    </citation>
    <scope>NUCLEOTIDE SEQUENCE [LARGE SCALE GENOMIC DNA]</scope>
    <source>
        <strain evidence="8">WA102</strain>
    </source>
</reference>
<dbReference type="AlphaFoldDB" id="A0A1B7X8D9"/>
<dbReference type="InterPro" id="IPR042098">
    <property type="entry name" value="TauD-like_sf"/>
</dbReference>
<proteinExistence type="inferred from homology"/>
<keyword evidence="6" id="KW-0408">Iron</keyword>
<dbReference type="GO" id="GO:0046872">
    <property type="term" value="F:metal ion binding"/>
    <property type="evidence" value="ECO:0007669"/>
    <property type="project" value="UniProtKB-KW"/>
</dbReference>
<evidence type="ECO:0000313" key="9">
    <source>
        <dbReference type="Proteomes" id="UP000092093"/>
    </source>
</evidence>
<keyword evidence="3" id="KW-0479">Metal-binding</keyword>
<evidence type="ECO:0000256" key="5">
    <source>
        <dbReference type="ARBA" id="ARBA00023002"/>
    </source>
</evidence>
<comment type="similarity">
    <text evidence="2">Belongs to the TfdA dioxygenase family.</text>
</comment>
<evidence type="ECO:0000256" key="6">
    <source>
        <dbReference type="ARBA" id="ARBA00023004"/>
    </source>
</evidence>
<evidence type="ECO:0000256" key="4">
    <source>
        <dbReference type="ARBA" id="ARBA00022964"/>
    </source>
</evidence>
<comment type="caution">
    <text evidence="8">The sequence shown here is derived from an EMBL/GenBank/DDBJ whole genome shotgun (WGS) entry which is preliminary data.</text>
</comment>
<dbReference type="SUPFAM" id="SSF51197">
    <property type="entry name" value="Clavaminate synthase-like"/>
    <property type="match status" value="1"/>
</dbReference>
<evidence type="ECO:0000259" key="7">
    <source>
        <dbReference type="Pfam" id="PF02668"/>
    </source>
</evidence>
<dbReference type="Gene3D" id="3.60.130.10">
    <property type="entry name" value="Clavaminate synthase-like"/>
    <property type="match status" value="1"/>
</dbReference>
<keyword evidence="5" id="KW-0560">Oxidoreductase</keyword>
<dbReference type="InterPro" id="IPR051178">
    <property type="entry name" value="TfdA_dioxygenase"/>
</dbReference>
<keyword evidence="4" id="KW-0223">Dioxygenase</keyword>
<dbReference type="PANTHER" id="PTHR43779">
    <property type="entry name" value="DIOXYGENASE RV0097-RELATED"/>
    <property type="match status" value="1"/>
</dbReference>
<dbReference type="GO" id="GO:0051213">
    <property type="term" value="F:dioxygenase activity"/>
    <property type="evidence" value="ECO:0007669"/>
    <property type="project" value="UniProtKB-KW"/>
</dbReference>
<gene>
    <name evidence="8" type="ORF">AN484_00880</name>
</gene>
<evidence type="ECO:0000313" key="8">
    <source>
        <dbReference type="EMBL" id="OBQ45560.1"/>
    </source>
</evidence>
<organism evidence="8 9">
    <name type="scientific">Aphanizomenon flos-aquae WA102</name>
    <dbReference type="NCBI Taxonomy" id="1710896"/>
    <lineage>
        <taxon>Bacteria</taxon>
        <taxon>Bacillati</taxon>
        <taxon>Cyanobacteriota</taxon>
        <taxon>Cyanophyceae</taxon>
        <taxon>Nostocales</taxon>
        <taxon>Aphanizomenonaceae</taxon>
        <taxon>Aphanizomenon</taxon>
    </lineage>
</organism>
<dbReference type="EMBL" id="LJOW01000002">
    <property type="protein sequence ID" value="OBQ45560.1"/>
    <property type="molecule type" value="Genomic_DNA"/>
</dbReference>
<sequence length="270" mass="31411">MINVIPVEFPGIESVLENAQYYKDKLISDSVICFRNANLTQDEQFDLAKRLGKVIGWSLLNDTSEYVENHVRKSDLKAGPDDIIVEWHVEHTYYTNPIVASTWNMYNFKTDNNNGKTYFVDTTVVFEMLTTEEQEFLLNSIIIEPDVIRESQLRNGFVNENTELADQYPIIAKHWLTDKPVIRFTILPEPLMVKLVSYKGESPDSDAVAYFEVLIRKIEDIIWNNDDIRIVHRWEQGDLIIPDMFKLAHAVTGGFSHEDREFRGIWGYKN</sequence>
<dbReference type="Proteomes" id="UP000092093">
    <property type="component" value="Unassembled WGS sequence"/>
</dbReference>
<evidence type="ECO:0000256" key="1">
    <source>
        <dbReference type="ARBA" id="ARBA00001954"/>
    </source>
</evidence>
<feature type="domain" description="TauD/TfdA-like" evidence="7">
    <location>
        <begin position="28"/>
        <end position="266"/>
    </location>
</feature>
<dbReference type="Pfam" id="PF02668">
    <property type="entry name" value="TauD"/>
    <property type="match status" value="1"/>
</dbReference>